<dbReference type="EMBL" id="PSQE01000002">
    <property type="protein sequence ID" value="RHN72106.1"/>
    <property type="molecule type" value="Genomic_DNA"/>
</dbReference>
<keyword evidence="1" id="KW-0812">Transmembrane</keyword>
<keyword evidence="1" id="KW-0472">Membrane</keyword>
<keyword evidence="1" id="KW-1133">Transmembrane helix</keyword>
<evidence type="ECO:0000313" key="3">
    <source>
        <dbReference type="Proteomes" id="UP000265566"/>
    </source>
</evidence>
<comment type="caution">
    <text evidence="2">The sequence shown here is derived from an EMBL/GenBank/DDBJ whole genome shotgun (WGS) entry which is preliminary data.</text>
</comment>
<name>A0A396J280_MEDTR</name>
<organism evidence="2 3">
    <name type="scientific">Medicago truncatula</name>
    <name type="common">Barrel medic</name>
    <name type="synonym">Medicago tribuloides</name>
    <dbReference type="NCBI Taxonomy" id="3880"/>
    <lineage>
        <taxon>Eukaryota</taxon>
        <taxon>Viridiplantae</taxon>
        <taxon>Streptophyta</taxon>
        <taxon>Embryophyta</taxon>
        <taxon>Tracheophyta</taxon>
        <taxon>Spermatophyta</taxon>
        <taxon>Magnoliopsida</taxon>
        <taxon>eudicotyledons</taxon>
        <taxon>Gunneridae</taxon>
        <taxon>Pentapetalae</taxon>
        <taxon>rosids</taxon>
        <taxon>fabids</taxon>
        <taxon>Fabales</taxon>
        <taxon>Fabaceae</taxon>
        <taxon>Papilionoideae</taxon>
        <taxon>50 kb inversion clade</taxon>
        <taxon>NPAAA clade</taxon>
        <taxon>Hologalegina</taxon>
        <taxon>IRL clade</taxon>
        <taxon>Trifolieae</taxon>
        <taxon>Medicago</taxon>
    </lineage>
</organism>
<feature type="transmembrane region" description="Helical" evidence="1">
    <location>
        <begin position="106"/>
        <end position="128"/>
    </location>
</feature>
<sequence length="134" mass="16220">MNDDFPNFLMKLFREVEDLKLLFEMLRNLRLFREGKSDGKLPFKELFERFKKESELKLFVWNKVVLNPETDWKAFDIRFLFSLLHEDDDCVRLISVRRIKNLKRCFIFFLPLLLGCTISILISCGIILERKKRQ</sequence>
<protein>
    <recommendedName>
        <fullName evidence="4">Transmembrane protein</fullName>
    </recommendedName>
</protein>
<gene>
    <name evidence="2" type="ORF">MtrunA17_Chr2g0284051</name>
</gene>
<evidence type="ECO:0008006" key="4">
    <source>
        <dbReference type="Google" id="ProtNLM"/>
    </source>
</evidence>
<evidence type="ECO:0000313" key="2">
    <source>
        <dbReference type="EMBL" id="RHN72106.1"/>
    </source>
</evidence>
<reference evidence="3" key="1">
    <citation type="journal article" date="2018" name="Nat. Plants">
        <title>Whole-genome landscape of Medicago truncatula symbiotic genes.</title>
        <authorList>
            <person name="Pecrix Y."/>
            <person name="Staton S.E."/>
            <person name="Sallet E."/>
            <person name="Lelandais-Briere C."/>
            <person name="Moreau S."/>
            <person name="Carrere S."/>
            <person name="Blein T."/>
            <person name="Jardinaud M.F."/>
            <person name="Latrasse D."/>
            <person name="Zouine M."/>
            <person name="Zahm M."/>
            <person name="Kreplak J."/>
            <person name="Mayjonade B."/>
            <person name="Satge C."/>
            <person name="Perez M."/>
            <person name="Cauet S."/>
            <person name="Marande W."/>
            <person name="Chantry-Darmon C."/>
            <person name="Lopez-Roques C."/>
            <person name="Bouchez O."/>
            <person name="Berard A."/>
            <person name="Debelle F."/>
            <person name="Munos S."/>
            <person name="Bendahmane A."/>
            <person name="Berges H."/>
            <person name="Niebel A."/>
            <person name="Buitink J."/>
            <person name="Frugier F."/>
            <person name="Benhamed M."/>
            <person name="Crespi M."/>
            <person name="Gouzy J."/>
            <person name="Gamas P."/>
        </authorList>
    </citation>
    <scope>NUCLEOTIDE SEQUENCE [LARGE SCALE GENOMIC DNA]</scope>
    <source>
        <strain evidence="3">cv. Jemalong A17</strain>
    </source>
</reference>
<dbReference type="Gramene" id="rna7779">
    <property type="protein sequence ID" value="RHN72106.1"/>
    <property type="gene ID" value="gene7779"/>
</dbReference>
<dbReference type="AlphaFoldDB" id="A0A396J280"/>
<accession>A0A396J280</accession>
<dbReference type="Proteomes" id="UP000265566">
    <property type="component" value="Chromosome 2"/>
</dbReference>
<proteinExistence type="predicted"/>
<evidence type="ECO:0000256" key="1">
    <source>
        <dbReference type="SAM" id="Phobius"/>
    </source>
</evidence>